<dbReference type="InterPro" id="IPR011006">
    <property type="entry name" value="CheY-like_superfamily"/>
</dbReference>
<dbReference type="NCBIfam" id="NF009206">
    <property type="entry name" value="PRK12555.1"/>
    <property type="match status" value="1"/>
</dbReference>
<evidence type="ECO:0000256" key="8">
    <source>
        <dbReference type="PROSITE-ProRule" id="PRU00169"/>
    </source>
</evidence>
<dbReference type="Pfam" id="PF01339">
    <property type="entry name" value="CheB_methylest"/>
    <property type="match status" value="1"/>
</dbReference>
<dbReference type="GO" id="GO:0008984">
    <property type="term" value="F:protein-glutamate methylesterase activity"/>
    <property type="evidence" value="ECO:0007669"/>
    <property type="project" value="UniProtKB-EC"/>
</dbReference>
<dbReference type="InterPro" id="IPR001789">
    <property type="entry name" value="Sig_transdc_resp-reg_receiver"/>
</dbReference>
<name>A0A0F5JWF4_9BURK</name>
<feature type="domain" description="CheB-type methylesterase" evidence="10">
    <location>
        <begin position="147"/>
        <end position="334"/>
    </location>
</feature>
<dbReference type="SMART" id="SM00448">
    <property type="entry name" value="REC"/>
    <property type="match status" value="1"/>
</dbReference>
<evidence type="ECO:0000256" key="4">
    <source>
        <dbReference type="ARBA" id="ARBA00022801"/>
    </source>
</evidence>
<dbReference type="PROSITE" id="PS50110">
    <property type="entry name" value="RESPONSE_REGULATORY"/>
    <property type="match status" value="1"/>
</dbReference>
<dbReference type="GO" id="GO:0006935">
    <property type="term" value="P:chemotaxis"/>
    <property type="evidence" value="ECO:0007669"/>
    <property type="project" value="UniProtKB-UniRule"/>
</dbReference>
<dbReference type="CDD" id="cd17541">
    <property type="entry name" value="REC_CheB-like"/>
    <property type="match status" value="1"/>
</dbReference>
<evidence type="ECO:0000313" key="12">
    <source>
        <dbReference type="Proteomes" id="UP000033618"/>
    </source>
</evidence>
<evidence type="ECO:0000256" key="5">
    <source>
        <dbReference type="ARBA" id="ARBA00039140"/>
    </source>
</evidence>
<sequence>MKIGIVNDLDLAIQVLRRALALRPGYEVAWVAHNGAEAVELCAAERPDAVLMDLLMPVMDGVEATRRIMQASPCPILIVTSDIGAHVPLVYQAMGHGALDAVDTPSFAGNELAKTAAVLHNRLERIAQQSQMKQDSEPALSPTVLRSGTHSPLLIVGASAGGPAAMADLLSRLPVGFSIPVVLVQHVDVAFAPGMAEWLAQSAVMPVRIARNGEMPQPGTALLAGTNDHLRLDAAGTLRYSAEPAQSFYRPSVDALMGDVAAVWKGKAVGVVLSGMGRDGAIGLKAMRERGFYTVTQDKQSSAVYGMPKAAAEAHAAVDILPLSHIANAVASHF</sequence>
<feature type="active site" evidence="7">
    <location>
        <position position="186"/>
    </location>
</feature>
<dbReference type="Gene3D" id="3.40.50.180">
    <property type="entry name" value="Methylesterase CheB, C-terminal domain"/>
    <property type="match status" value="1"/>
</dbReference>
<dbReference type="GO" id="GO:0005737">
    <property type="term" value="C:cytoplasm"/>
    <property type="evidence" value="ECO:0007669"/>
    <property type="project" value="InterPro"/>
</dbReference>
<dbReference type="AlphaFoldDB" id="A0A0F5JWF4"/>
<dbReference type="STRING" id="28092.WM40_18720"/>
<protein>
    <recommendedName>
        <fullName evidence="5">protein-glutamate methylesterase</fullName>
        <ecNumber evidence="5">3.1.1.61</ecNumber>
    </recommendedName>
</protein>
<dbReference type="RefSeq" id="WP_024903688.1">
    <property type="nucleotide sequence ID" value="NZ_CADFGU010000015.1"/>
</dbReference>
<dbReference type="PROSITE" id="PS50122">
    <property type="entry name" value="CHEB"/>
    <property type="match status" value="1"/>
</dbReference>
<feature type="active site" evidence="7">
    <location>
        <position position="279"/>
    </location>
</feature>
<keyword evidence="12" id="KW-1185">Reference proteome</keyword>
<feature type="active site" evidence="7">
    <location>
        <position position="159"/>
    </location>
</feature>
<dbReference type="EMBL" id="LAQU01000023">
    <property type="protein sequence ID" value="KKB62183.1"/>
    <property type="molecule type" value="Genomic_DNA"/>
</dbReference>
<dbReference type="InterPro" id="IPR035909">
    <property type="entry name" value="CheB_C"/>
</dbReference>
<proteinExistence type="predicted"/>
<keyword evidence="4 7" id="KW-0378">Hydrolase</keyword>
<organism evidence="11 12">
    <name type="scientific">Robbsia andropogonis</name>
    <dbReference type="NCBI Taxonomy" id="28092"/>
    <lineage>
        <taxon>Bacteria</taxon>
        <taxon>Pseudomonadati</taxon>
        <taxon>Pseudomonadota</taxon>
        <taxon>Betaproteobacteria</taxon>
        <taxon>Burkholderiales</taxon>
        <taxon>Burkholderiaceae</taxon>
        <taxon>Robbsia</taxon>
    </lineage>
</organism>
<dbReference type="InterPro" id="IPR008248">
    <property type="entry name" value="CheB-like"/>
</dbReference>
<keyword evidence="2 7" id="KW-0145">Chemotaxis</keyword>
<feature type="modified residue" description="4-aspartylphosphate" evidence="8">
    <location>
        <position position="53"/>
    </location>
</feature>
<dbReference type="InterPro" id="IPR000673">
    <property type="entry name" value="Sig_transdc_resp-reg_Me-estase"/>
</dbReference>
<feature type="domain" description="Response regulatory" evidence="9">
    <location>
        <begin position="2"/>
        <end position="119"/>
    </location>
</feature>
<evidence type="ECO:0000259" key="10">
    <source>
        <dbReference type="PROSITE" id="PS50122"/>
    </source>
</evidence>
<evidence type="ECO:0000313" key="11">
    <source>
        <dbReference type="EMBL" id="KKB62183.1"/>
    </source>
</evidence>
<dbReference type="CDD" id="cd16432">
    <property type="entry name" value="CheB_Rec"/>
    <property type="match status" value="1"/>
</dbReference>
<dbReference type="PANTHER" id="PTHR42872">
    <property type="entry name" value="PROTEIN-GLUTAMATE METHYLESTERASE/PROTEIN-GLUTAMINE GLUTAMINASE"/>
    <property type="match status" value="1"/>
</dbReference>
<dbReference type="SUPFAM" id="SSF52172">
    <property type="entry name" value="CheY-like"/>
    <property type="match status" value="1"/>
</dbReference>
<dbReference type="OrthoDB" id="9793421at2"/>
<evidence type="ECO:0000256" key="1">
    <source>
        <dbReference type="ARBA" id="ARBA00022490"/>
    </source>
</evidence>
<accession>A0A0F5JWF4</accession>
<dbReference type="PIRSF" id="PIRSF000876">
    <property type="entry name" value="RR_chemtxs_CheB"/>
    <property type="match status" value="1"/>
</dbReference>
<dbReference type="Proteomes" id="UP000033618">
    <property type="component" value="Unassembled WGS sequence"/>
</dbReference>
<reference evidence="11 12" key="1">
    <citation type="submission" date="2015-03" db="EMBL/GenBank/DDBJ databases">
        <title>Draft Genome Sequence of Burkholderia andropogonis type strain ICMP2807, isolated from Sorghum bicolor.</title>
        <authorList>
            <person name="Lopes-Santos L."/>
            <person name="Castro D.B."/>
            <person name="Ottoboni L.M."/>
            <person name="Park D."/>
            <person name="Weirc B.S."/>
            <person name="Destefano S.A."/>
        </authorList>
    </citation>
    <scope>NUCLEOTIDE SEQUENCE [LARGE SCALE GENOMIC DNA]</scope>
    <source>
        <strain evidence="11 12">ICMP2807</strain>
    </source>
</reference>
<evidence type="ECO:0000256" key="2">
    <source>
        <dbReference type="ARBA" id="ARBA00022500"/>
    </source>
</evidence>
<evidence type="ECO:0000256" key="7">
    <source>
        <dbReference type="PROSITE-ProRule" id="PRU00050"/>
    </source>
</evidence>
<dbReference type="Pfam" id="PF00072">
    <property type="entry name" value="Response_reg"/>
    <property type="match status" value="1"/>
</dbReference>
<keyword evidence="3 8" id="KW-0597">Phosphoprotein</keyword>
<keyword evidence="1" id="KW-0963">Cytoplasm</keyword>
<gene>
    <name evidence="11" type="ORF">WM40_18720</name>
</gene>
<dbReference type="SUPFAM" id="SSF52738">
    <property type="entry name" value="Methylesterase CheB, C-terminal domain"/>
    <property type="match status" value="1"/>
</dbReference>
<dbReference type="GO" id="GO:0000156">
    <property type="term" value="F:phosphorelay response regulator activity"/>
    <property type="evidence" value="ECO:0007669"/>
    <property type="project" value="InterPro"/>
</dbReference>
<evidence type="ECO:0000256" key="6">
    <source>
        <dbReference type="ARBA" id="ARBA00048267"/>
    </source>
</evidence>
<dbReference type="PANTHER" id="PTHR42872:SF6">
    <property type="entry name" value="PROTEIN-GLUTAMATE METHYLESTERASE_PROTEIN-GLUTAMINE GLUTAMINASE"/>
    <property type="match status" value="1"/>
</dbReference>
<dbReference type="EC" id="3.1.1.61" evidence="5"/>
<dbReference type="Gene3D" id="3.40.50.2300">
    <property type="match status" value="1"/>
</dbReference>
<comment type="catalytic activity">
    <reaction evidence="6">
        <text>[protein]-L-glutamate 5-O-methyl ester + H2O = L-glutamyl-[protein] + methanol + H(+)</text>
        <dbReference type="Rhea" id="RHEA:23236"/>
        <dbReference type="Rhea" id="RHEA-COMP:10208"/>
        <dbReference type="Rhea" id="RHEA-COMP:10311"/>
        <dbReference type="ChEBI" id="CHEBI:15377"/>
        <dbReference type="ChEBI" id="CHEBI:15378"/>
        <dbReference type="ChEBI" id="CHEBI:17790"/>
        <dbReference type="ChEBI" id="CHEBI:29973"/>
        <dbReference type="ChEBI" id="CHEBI:82795"/>
        <dbReference type="EC" id="3.1.1.61"/>
    </reaction>
</comment>
<evidence type="ECO:0000259" key="9">
    <source>
        <dbReference type="PROSITE" id="PS50110"/>
    </source>
</evidence>
<evidence type="ECO:0000256" key="3">
    <source>
        <dbReference type="ARBA" id="ARBA00022553"/>
    </source>
</evidence>
<comment type="caution">
    <text evidence="11">The sequence shown here is derived from an EMBL/GenBank/DDBJ whole genome shotgun (WGS) entry which is preliminary data.</text>
</comment>
<dbReference type="PATRIC" id="fig|28092.6.peg.4390"/>